<dbReference type="Gene3D" id="3.30.160.20">
    <property type="match status" value="1"/>
</dbReference>
<gene>
    <name evidence="4" type="ORF">SAMN06295910_1191</name>
</gene>
<organism evidence="4 5">
    <name type="scientific">Allosphingosinicella indica</name>
    <dbReference type="NCBI Taxonomy" id="941907"/>
    <lineage>
        <taxon>Bacteria</taxon>
        <taxon>Pseudomonadati</taxon>
        <taxon>Pseudomonadota</taxon>
        <taxon>Alphaproteobacteria</taxon>
        <taxon>Sphingomonadales</taxon>
        <taxon>Sphingomonadaceae</taxon>
        <taxon>Allosphingosinicella</taxon>
    </lineage>
</organism>
<dbReference type="PANTHER" id="PTHR47814:SF1">
    <property type="entry name" value="PEPTIDYL-TRNA HYDROLASE ARFB"/>
    <property type="match status" value="1"/>
</dbReference>
<name>A0A1X7G5H0_9SPHN</name>
<dbReference type="InterPro" id="IPR000352">
    <property type="entry name" value="Pep_chain_release_fac_I"/>
</dbReference>
<accession>A0A1X7G5H0</accession>
<dbReference type="RefSeq" id="WP_085217954.1">
    <property type="nucleotide sequence ID" value="NZ_LT840185.1"/>
</dbReference>
<evidence type="ECO:0000259" key="3">
    <source>
        <dbReference type="PROSITE" id="PS00745"/>
    </source>
</evidence>
<dbReference type="PANTHER" id="PTHR47814">
    <property type="entry name" value="PEPTIDYL-TRNA HYDROLASE ARFB"/>
    <property type="match status" value="1"/>
</dbReference>
<feature type="domain" description="Prokaryotic-type class I peptide chain release factors" evidence="3">
    <location>
        <begin position="20"/>
        <end position="36"/>
    </location>
</feature>
<evidence type="ECO:0000313" key="4">
    <source>
        <dbReference type="EMBL" id="SMF64385.1"/>
    </source>
</evidence>
<dbReference type="InterPro" id="IPR045853">
    <property type="entry name" value="Pep_chain_release_fac_I_sf"/>
</dbReference>
<dbReference type="GO" id="GO:0003747">
    <property type="term" value="F:translation release factor activity"/>
    <property type="evidence" value="ECO:0007669"/>
    <property type="project" value="InterPro"/>
</dbReference>
<dbReference type="GO" id="GO:0072344">
    <property type="term" value="P:rescue of stalled ribosome"/>
    <property type="evidence" value="ECO:0007669"/>
    <property type="project" value="TreeGrafter"/>
</dbReference>
<dbReference type="OrthoDB" id="9815709at2"/>
<feature type="region of interest" description="Disordered" evidence="2">
    <location>
        <begin position="102"/>
        <end position="137"/>
    </location>
</feature>
<comment type="similarity">
    <text evidence="1">Belongs to the prokaryotic/mitochondrial release factor family.</text>
</comment>
<evidence type="ECO:0000313" key="5">
    <source>
        <dbReference type="Proteomes" id="UP000192934"/>
    </source>
</evidence>
<sequence>MPPADRFPVPEDALEERFIAASGPGGQNVNKVATAVQLRCDVFRLGLAPYAYARLKELAGSRMTAGGEIVITAQRFRTQEANRADARARLEELIAKAHVRAPKRVKTKPSKAAKARRVDAKVKRATVKQGRGKVRLD</sequence>
<proteinExistence type="inferred from homology"/>
<reference evidence="5" key="1">
    <citation type="submission" date="2017-04" db="EMBL/GenBank/DDBJ databases">
        <authorList>
            <person name="Varghese N."/>
            <person name="Submissions S."/>
        </authorList>
    </citation>
    <scope>NUCLEOTIDE SEQUENCE [LARGE SCALE GENOMIC DNA]</scope>
    <source>
        <strain evidence="5">Dd16</strain>
    </source>
</reference>
<evidence type="ECO:0000256" key="1">
    <source>
        <dbReference type="ARBA" id="ARBA00010835"/>
    </source>
</evidence>
<dbReference type="AlphaFoldDB" id="A0A1X7G5H0"/>
<feature type="compositionally biased region" description="Basic residues" evidence="2">
    <location>
        <begin position="123"/>
        <end position="137"/>
    </location>
</feature>
<dbReference type="Pfam" id="PF00472">
    <property type="entry name" value="RF-1"/>
    <property type="match status" value="1"/>
</dbReference>
<dbReference type="EMBL" id="LT840185">
    <property type="protein sequence ID" value="SMF64385.1"/>
    <property type="molecule type" value="Genomic_DNA"/>
</dbReference>
<dbReference type="GO" id="GO:0004045">
    <property type="term" value="F:peptidyl-tRNA hydrolase activity"/>
    <property type="evidence" value="ECO:0007669"/>
    <property type="project" value="TreeGrafter"/>
</dbReference>
<feature type="compositionally biased region" description="Basic residues" evidence="2">
    <location>
        <begin position="102"/>
        <end position="115"/>
    </location>
</feature>
<dbReference type="Proteomes" id="UP000192934">
    <property type="component" value="Chromosome I"/>
</dbReference>
<protein>
    <submittedName>
        <fullName evidence="4">Ribosome-associated protein</fullName>
    </submittedName>
</protein>
<keyword evidence="5" id="KW-1185">Reference proteome</keyword>
<dbReference type="SUPFAM" id="SSF75620">
    <property type="entry name" value="Release factor"/>
    <property type="match status" value="1"/>
</dbReference>
<dbReference type="NCBIfam" id="NF006718">
    <property type="entry name" value="PRK09256.1"/>
    <property type="match status" value="1"/>
</dbReference>
<dbReference type="GO" id="GO:0043022">
    <property type="term" value="F:ribosome binding"/>
    <property type="evidence" value="ECO:0007669"/>
    <property type="project" value="TreeGrafter"/>
</dbReference>
<dbReference type="STRING" id="941907.SAMN06295910_1191"/>
<dbReference type="PROSITE" id="PS00745">
    <property type="entry name" value="RF_PROK_I"/>
    <property type="match status" value="1"/>
</dbReference>
<evidence type="ECO:0000256" key="2">
    <source>
        <dbReference type="SAM" id="MobiDB-lite"/>
    </source>
</evidence>